<evidence type="ECO:0000313" key="1">
    <source>
        <dbReference type="EMBL" id="AFY82546.1"/>
    </source>
</evidence>
<sequence length="471" mass="50656">MTFNWRYFLIFAFTAITLSWMSAISGNFIFPLNLISNPAQATDNLNVSTASYLGSDADDFGTAVAINPDRTILFTGQIPRHNFGLTPVNLLGGGDGVILQTDTTGKELLSLTRMGTLIDDIEVNSRTGKIAVVGDFGLALLGDVQTLLWHQELGSGGSATMSNGRRVAMGTDGTIAALFNKKITIFDESGTVVSEFLIPGKFVEDVAIHSPSQSIIMTGYSQKDRGGCRQLQVAFIRSYDYQGNLNWTNYDWTHAEAHGGNSSCADTRGSRVTLGLDGNLYFAGESAGGNTIFRYDPRDLSKDAPNVIFDPFNHPYNTASNHITYYARFDPVNGEIKGGQFNLSRLSNGRGNTIIPRAIAADEQGNLYIGGQSSASFANRNQSTISGQSGAYAATDNFVLAVPSDFMTRTFMVSWNKGCQGNNQVVGIATGYGITAMISDTAGCDMITVNPVQGKPQGGTDILYSVWETEP</sequence>
<dbReference type="Pfam" id="PF06739">
    <property type="entry name" value="SBBP"/>
    <property type="match status" value="1"/>
</dbReference>
<organism evidence="1 2">
    <name type="scientific">Oscillatoria acuminata PCC 6304</name>
    <dbReference type="NCBI Taxonomy" id="56110"/>
    <lineage>
        <taxon>Bacteria</taxon>
        <taxon>Bacillati</taxon>
        <taxon>Cyanobacteriota</taxon>
        <taxon>Cyanophyceae</taxon>
        <taxon>Oscillatoriophycideae</taxon>
        <taxon>Oscillatoriales</taxon>
        <taxon>Oscillatoriaceae</taxon>
        <taxon>Oscillatoria</taxon>
    </lineage>
</organism>
<dbReference type="AlphaFoldDB" id="K9TK63"/>
<dbReference type="InterPro" id="IPR010620">
    <property type="entry name" value="SBBP_repeat"/>
</dbReference>
<dbReference type="eggNOG" id="COG3391">
    <property type="taxonomic scope" value="Bacteria"/>
</dbReference>
<dbReference type="PATRIC" id="fig|56110.3.peg.3516"/>
<dbReference type="OrthoDB" id="510492at2"/>
<dbReference type="Proteomes" id="UP000010367">
    <property type="component" value="Chromosome"/>
</dbReference>
<dbReference type="RefSeq" id="WP_015149182.1">
    <property type="nucleotide sequence ID" value="NC_019693.1"/>
</dbReference>
<dbReference type="KEGG" id="oac:Oscil6304_2946"/>
<dbReference type="EMBL" id="CP003607">
    <property type="protein sequence ID" value="AFY82546.1"/>
    <property type="molecule type" value="Genomic_DNA"/>
</dbReference>
<dbReference type="SUPFAM" id="SSF101898">
    <property type="entry name" value="NHL repeat"/>
    <property type="match status" value="1"/>
</dbReference>
<proteinExistence type="predicted"/>
<dbReference type="STRING" id="56110.Oscil6304_2946"/>
<accession>K9TK63</accession>
<reference evidence="1 2" key="1">
    <citation type="submission" date="2012-06" db="EMBL/GenBank/DDBJ databases">
        <title>Finished chromosome of genome of Oscillatoria acuminata PCC 6304.</title>
        <authorList>
            <consortium name="US DOE Joint Genome Institute"/>
            <person name="Gugger M."/>
            <person name="Coursin T."/>
            <person name="Rippka R."/>
            <person name="Tandeau De Marsac N."/>
            <person name="Huntemann M."/>
            <person name="Wei C.-L."/>
            <person name="Han J."/>
            <person name="Detter J.C."/>
            <person name="Han C."/>
            <person name="Tapia R."/>
            <person name="Davenport K."/>
            <person name="Daligault H."/>
            <person name="Erkkila T."/>
            <person name="Gu W."/>
            <person name="Munk A.C.C."/>
            <person name="Teshima H."/>
            <person name="Xu Y."/>
            <person name="Chain P."/>
            <person name="Chen A."/>
            <person name="Krypides N."/>
            <person name="Mavromatis K."/>
            <person name="Markowitz V."/>
            <person name="Szeto E."/>
            <person name="Ivanova N."/>
            <person name="Mikhailova N."/>
            <person name="Ovchinnikova G."/>
            <person name="Pagani I."/>
            <person name="Pati A."/>
            <person name="Goodwin L."/>
            <person name="Peters L."/>
            <person name="Pitluck S."/>
            <person name="Woyke T."/>
            <person name="Kerfeld C."/>
        </authorList>
    </citation>
    <scope>NUCLEOTIDE SEQUENCE [LARGE SCALE GENOMIC DNA]</scope>
    <source>
        <strain evidence="1 2">PCC 6304</strain>
    </source>
</reference>
<keyword evidence="2" id="KW-1185">Reference proteome</keyword>
<gene>
    <name evidence="1" type="ORF">Oscil6304_2946</name>
</gene>
<evidence type="ECO:0000313" key="2">
    <source>
        <dbReference type="Proteomes" id="UP000010367"/>
    </source>
</evidence>
<protein>
    <submittedName>
        <fullName evidence="1">Beta-propeller repeat protein</fullName>
    </submittedName>
</protein>
<dbReference type="InParanoid" id="K9TK63"/>
<dbReference type="HOGENOM" id="CLU_549658_0_0_3"/>
<name>K9TK63_9CYAN</name>